<proteinExistence type="predicted"/>
<evidence type="ECO:0000259" key="6">
    <source>
        <dbReference type="PROSITE" id="PS50043"/>
    </source>
</evidence>
<dbReference type="PANTHER" id="PTHR43214">
    <property type="entry name" value="TWO-COMPONENT RESPONSE REGULATOR"/>
    <property type="match status" value="1"/>
</dbReference>
<evidence type="ECO:0000256" key="4">
    <source>
        <dbReference type="ARBA" id="ARBA00023163"/>
    </source>
</evidence>
<dbReference type="InterPro" id="IPR000792">
    <property type="entry name" value="Tscrpt_reg_LuxR_C"/>
</dbReference>
<dbReference type="CDD" id="cd06170">
    <property type="entry name" value="LuxR_C_like"/>
    <property type="match status" value="1"/>
</dbReference>
<dbReference type="InterPro" id="IPR016032">
    <property type="entry name" value="Sig_transdc_resp-reg_C-effctor"/>
</dbReference>
<dbReference type="AlphaFoldDB" id="A0A1I4ILR6"/>
<evidence type="ECO:0000256" key="1">
    <source>
        <dbReference type="ARBA" id="ARBA00022553"/>
    </source>
</evidence>
<reference evidence="8 9" key="1">
    <citation type="submission" date="2016-10" db="EMBL/GenBank/DDBJ databases">
        <authorList>
            <person name="de Groot N.N."/>
        </authorList>
    </citation>
    <scope>NUCLEOTIDE SEQUENCE [LARGE SCALE GENOMIC DNA]</scope>
    <source>
        <strain evidence="8 9">ATCC 43154</strain>
    </source>
</reference>
<dbReference type="GO" id="GO:0006355">
    <property type="term" value="P:regulation of DNA-templated transcription"/>
    <property type="evidence" value="ECO:0007669"/>
    <property type="project" value="InterPro"/>
</dbReference>
<dbReference type="PANTHER" id="PTHR43214:SF41">
    <property type="entry name" value="NITRATE_NITRITE RESPONSE REGULATOR PROTEIN NARP"/>
    <property type="match status" value="1"/>
</dbReference>
<name>A0A1I4ILR6_9BURK</name>
<dbReference type="PROSITE" id="PS50043">
    <property type="entry name" value="HTH_LUXR_2"/>
    <property type="match status" value="1"/>
</dbReference>
<dbReference type="Pfam" id="PF00072">
    <property type="entry name" value="Response_reg"/>
    <property type="match status" value="1"/>
</dbReference>
<dbReference type="InterPro" id="IPR011006">
    <property type="entry name" value="CheY-like_superfamily"/>
</dbReference>
<accession>A0A1I4ILR6</accession>
<dbReference type="GO" id="GO:0000160">
    <property type="term" value="P:phosphorelay signal transduction system"/>
    <property type="evidence" value="ECO:0007669"/>
    <property type="project" value="InterPro"/>
</dbReference>
<evidence type="ECO:0000256" key="3">
    <source>
        <dbReference type="ARBA" id="ARBA00023125"/>
    </source>
</evidence>
<dbReference type="STRING" id="758825.SAMN02982985_00619"/>
<dbReference type="Proteomes" id="UP000199470">
    <property type="component" value="Unassembled WGS sequence"/>
</dbReference>
<dbReference type="EMBL" id="FOTW01000005">
    <property type="protein sequence ID" value="SFL54751.1"/>
    <property type="molecule type" value="Genomic_DNA"/>
</dbReference>
<evidence type="ECO:0000256" key="5">
    <source>
        <dbReference type="PROSITE-ProRule" id="PRU00169"/>
    </source>
</evidence>
<evidence type="ECO:0000313" key="9">
    <source>
        <dbReference type="Proteomes" id="UP000199470"/>
    </source>
</evidence>
<dbReference type="PRINTS" id="PR00038">
    <property type="entry name" value="HTHLUXR"/>
</dbReference>
<feature type="domain" description="Response regulatory" evidence="7">
    <location>
        <begin position="1"/>
        <end position="109"/>
    </location>
</feature>
<dbReference type="InterPro" id="IPR058245">
    <property type="entry name" value="NreC/VraR/RcsB-like_REC"/>
</dbReference>
<dbReference type="Pfam" id="PF00196">
    <property type="entry name" value="GerE"/>
    <property type="match status" value="1"/>
</dbReference>
<feature type="modified residue" description="4-aspartylphosphate" evidence="5">
    <location>
        <position position="44"/>
    </location>
</feature>
<evidence type="ECO:0000256" key="2">
    <source>
        <dbReference type="ARBA" id="ARBA00023015"/>
    </source>
</evidence>
<gene>
    <name evidence="8" type="ORF">SAMN02982985_00619</name>
</gene>
<dbReference type="SMART" id="SM00448">
    <property type="entry name" value="REC"/>
    <property type="match status" value="1"/>
</dbReference>
<protein>
    <submittedName>
        <fullName evidence="8">Two component transcriptional regulator, LuxR family</fullName>
    </submittedName>
</protein>
<keyword evidence="4" id="KW-0804">Transcription</keyword>
<dbReference type="CDD" id="cd17535">
    <property type="entry name" value="REC_NarL-like"/>
    <property type="match status" value="1"/>
</dbReference>
<keyword evidence="9" id="KW-1185">Reference proteome</keyword>
<keyword evidence="1 5" id="KW-0597">Phosphoprotein</keyword>
<dbReference type="Gene3D" id="3.40.50.2300">
    <property type="match status" value="1"/>
</dbReference>
<dbReference type="SMART" id="SM00421">
    <property type="entry name" value="HTH_LUXR"/>
    <property type="match status" value="1"/>
</dbReference>
<dbReference type="InterPro" id="IPR001789">
    <property type="entry name" value="Sig_transdc_resp-reg_receiver"/>
</dbReference>
<sequence>MDFLNALVGAVADAADLVLAGSASTRRAGLELLEQAACDVLVVDLGLPDGSGIDVIRAAGLKWPACAVMVSTNFGDELHVMRSIEAGAAGYLLKHAEPAGLAEEIRSIHQGGSPISPLIARQMLTRFRHLSPAPAPAQGVADGAEPALRAQLSPREQEVLELITKGFTTDEIAALMGVSSHTVLTFIRRTYRKLKVNSRAEAIYEARAQGLLG</sequence>
<dbReference type="PROSITE" id="PS50110">
    <property type="entry name" value="RESPONSE_REGULATORY"/>
    <property type="match status" value="1"/>
</dbReference>
<keyword evidence="2" id="KW-0805">Transcription regulation</keyword>
<dbReference type="GO" id="GO:0003677">
    <property type="term" value="F:DNA binding"/>
    <property type="evidence" value="ECO:0007669"/>
    <property type="project" value="UniProtKB-KW"/>
</dbReference>
<dbReference type="PROSITE" id="PS00622">
    <property type="entry name" value="HTH_LUXR_1"/>
    <property type="match status" value="1"/>
</dbReference>
<dbReference type="SUPFAM" id="SSF46894">
    <property type="entry name" value="C-terminal effector domain of the bipartite response regulators"/>
    <property type="match status" value="1"/>
</dbReference>
<keyword evidence="3" id="KW-0238">DNA-binding</keyword>
<feature type="domain" description="HTH luxR-type" evidence="6">
    <location>
        <begin position="145"/>
        <end position="210"/>
    </location>
</feature>
<organism evidence="8 9">
    <name type="scientific">Rugamonas rubra</name>
    <dbReference type="NCBI Taxonomy" id="758825"/>
    <lineage>
        <taxon>Bacteria</taxon>
        <taxon>Pseudomonadati</taxon>
        <taxon>Pseudomonadota</taxon>
        <taxon>Betaproteobacteria</taxon>
        <taxon>Burkholderiales</taxon>
        <taxon>Oxalobacteraceae</taxon>
        <taxon>Telluria group</taxon>
        <taxon>Rugamonas</taxon>
    </lineage>
</organism>
<dbReference type="InterPro" id="IPR039420">
    <property type="entry name" value="WalR-like"/>
</dbReference>
<evidence type="ECO:0000313" key="8">
    <source>
        <dbReference type="EMBL" id="SFL54751.1"/>
    </source>
</evidence>
<dbReference type="SUPFAM" id="SSF52172">
    <property type="entry name" value="CheY-like"/>
    <property type="match status" value="1"/>
</dbReference>
<evidence type="ECO:0000259" key="7">
    <source>
        <dbReference type="PROSITE" id="PS50110"/>
    </source>
</evidence>